<proteinExistence type="predicted"/>
<feature type="region of interest" description="Disordered" evidence="1">
    <location>
        <begin position="88"/>
        <end position="111"/>
    </location>
</feature>
<protein>
    <submittedName>
        <fullName evidence="2">Uncharacterized protein</fullName>
    </submittedName>
</protein>
<organism evidence="2 3">
    <name type="scientific">Laribacter hongkongensis</name>
    <dbReference type="NCBI Taxonomy" id="168471"/>
    <lineage>
        <taxon>Bacteria</taxon>
        <taxon>Pseudomonadati</taxon>
        <taxon>Pseudomonadota</taxon>
        <taxon>Betaproteobacteria</taxon>
        <taxon>Neisseriales</taxon>
        <taxon>Aquaspirillaceae</taxon>
        <taxon>Laribacter</taxon>
    </lineage>
</organism>
<sequence>MRWICSIPCILIRRRPRRNGTRRGTDRSYRNWMPVRQGRNDMPFFWRVLPWVLLALGQRFQGRLVRRGPWMLIVWQTLSTLLANVARQKQQDARTAKRPSGRNGRSGSTRG</sequence>
<dbReference type="Proteomes" id="UP000197424">
    <property type="component" value="Chromosome"/>
</dbReference>
<evidence type="ECO:0000256" key="1">
    <source>
        <dbReference type="SAM" id="MobiDB-lite"/>
    </source>
</evidence>
<evidence type="ECO:0000313" key="2">
    <source>
        <dbReference type="EMBL" id="ASJ23340.1"/>
    </source>
</evidence>
<accession>A0A248LEV3</accession>
<feature type="compositionally biased region" description="Low complexity" evidence="1">
    <location>
        <begin position="101"/>
        <end position="111"/>
    </location>
</feature>
<gene>
    <name evidence="2" type="ORF">LHGZ1_0509</name>
</gene>
<dbReference type="AlphaFoldDB" id="A0A248LEV3"/>
<evidence type="ECO:0000313" key="3">
    <source>
        <dbReference type="Proteomes" id="UP000197424"/>
    </source>
</evidence>
<dbReference type="EMBL" id="CP022115">
    <property type="protein sequence ID" value="ASJ23340.1"/>
    <property type="molecule type" value="Genomic_DNA"/>
</dbReference>
<reference evidence="3" key="1">
    <citation type="submission" date="2017-06" db="EMBL/GenBank/DDBJ databases">
        <title>Whole genome sequence of Laribacter hongkongensis LHGZ1.</title>
        <authorList>
            <person name="Chen D."/>
            <person name="Wu H."/>
            <person name="Chen J."/>
        </authorList>
    </citation>
    <scope>NUCLEOTIDE SEQUENCE [LARGE SCALE GENOMIC DNA]</scope>
    <source>
        <strain evidence="3">LHGZ1</strain>
    </source>
</reference>
<name>A0A248LEV3_9NEIS</name>